<organism evidence="1 2">
    <name type="scientific">Amycolatopsis azurea DSM 43854</name>
    <dbReference type="NCBI Taxonomy" id="1238180"/>
    <lineage>
        <taxon>Bacteria</taxon>
        <taxon>Bacillati</taxon>
        <taxon>Actinomycetota</taxon>
        <taxon>Actinomycetes</taxon>
        <taxon>Pseudonocardiales</taxon>
        <taxon>Pseudonocardiaceae</taxon>
        <taxon>Amycolatopsis</taxon>
    </lineage>
</organism>
<proteinExistence type="predicted"/>
<evidence type="ECO:0000313" key="1">
    <source>
        <dbReference type="EMBL" id="OOC04763.1"/>
    </source>
</evidence>
<protein>
    <submittedName>
        <fullName evidence="1">Uncharacterized protein</fullName>
    </submittedName>
</protein>
<dbReference type="EMBL" id="MUXN01000015">
    <property type="protein sequence ID" value="OOC04763.1"/>
    <property type="molecule type" value="Genomic_DNA"/>
</dbReference>
<comment type="caution">
    <text evidence="1">The sequence shown here is derived from an EMBL/GenBank/DDBJ whole genome shotgun (WGS) entry which is preliminary data.</text>
</comment>
<sequence>MGHESPVPASEDEPACWSWPAIGGEGNGFVEHDETSAAGQRLLRRWQDERCAICGERGKLYLDHDHDSGLVRGLLCHSCNTRENGSLIWENYRERPPSRILRLEFRYFDPNLAGHAPDLAEFRESLNGFVSGGCFRCFAAKGDPCGCPPFYRLDPIQLARSLGRFVLVAAAMRVNGLRHLLQTSVTDLRDLEGQFVRDLILLPRLDYIAGKWFGGKTLASMASKPVDQAERSYEVEPDGFAVGDVGVPIFFCGRLVAAMGEAGKIAMINGDLITQGNCFQFSSRLGLALSDVGSDGVVKVEAGLLVLLSSLLLWVADRVLHFDWEGENPEISAELAEAFRSDAELVRKLLARVG</sequence>
<dbReference type="InterPro" id="IPR044925">
    <property type="entry name" value="His-Me_finger_sf"/>
</dbReference>
<accession>A0ABX3JEA1</accession>
<dbReference type="Gene3D" id="3.40.1800.10">
    <property type="entry name" value="His-Me finger endonucleases"/>
    <property type="match status" value="1"/>
</dbReference>
<name>A0ABX3JEA1_9PSEU</name>
<dbReference type="InterPro" id="IPR004211">
    <property type="entry name" value="Endonuclease_7"/>
</dbReference>
<dbReference type="InterPro" id="IPR038563">
    <property type="entry name" value="Endonuclease_7_sf"/>
</dbReference>
<dbReference type="Pfam" id="PF02945">
    <property type="entry name" value="Endonuclease_7"/>
    <property type="match status" value="1"/>
</dbReference>
<gene>
    <name evidence="1" type="ORF">B0293_20100</name>
</gene>
<dbReference type="SUPFAM" id="SSF54060">
    <property type="entry name" value="His-Me finger endonucleases"/>
    <property type="match status" value="1"/>
</dbReference>
<evidence type="ECO:0000313" key="2">
    <source>
        <dbReference type="Proteomes" id="UP000188551"/>
    </source>
</evidence>
<dbReference type="Proteomes" id="UP000188551">
    <property type="component" value="Unassembled WGS sequence"/>
</dbReference>
<keyword evidence="2" id="KW-1185">Reference proteome</keyword>
<reference evidence="1 2" key="1">
    <citation type="submission" date="2017-02" db="EMBL/GenBank/DDBJ databases">
        <title>Amycolatopsis azurea DSM 43854 draft genome.</title>
        <authorList>
            <person name="Mayilraj S."/>
        </authorList>
    </citation>
    <scope>NUCLEOTIDE SEQUENCE [LARGE SCALE GENOMIC DNA]</scope>
    <source>
        <strain evidence="1 2">DSM 43854</strain>
    </source>
</reference>